<accession>A0A1I4CNX0</accession>
<dbReference type="Proteomes" id="UP000198755">
    <property type="component" value="Unassembled WGS sequence"/>
</dbReference>
<dbReference type="InterPro" id="IPR004840">
    <property type="entry name" value="Amino_acid_permease_CS"/>
</dbReference>
<proteinExistence type="predicted"/>
<evidence type="ECO:0000256" key="3">
    <source>
        <dbReference type="ARBA" id="ARBA00022475"/>
    </source>
</evidence>
<keyword evidence="3" id="KW-1003">Cell membrane</keyword>
<sequence length="489" mass="53051">MFSGFPYYCDEQRETLADASKKADMHLRNTREEKGRIGRDELHRGLKNRHVQMIAIGGTIGVGLFLGSATAIQKAGPGLVASYAIGGVIMFFIMRALGELLLYRPVSGSFASYAEEFIGPWAGFMTGWSYWFMWVVLGMAEITAVGVYVHYWLPQLPQWIPALITLGLLYFVNLISVKHFGEIEFWFALIKVLTIIGLIVIGFAIILFKAGALGQTAAFSNLWTHGGFFPFGLWGVILPLQMVMFSYEGLELIGVSAGETEDPQSVLPHAINSVVARMLVLYLGALLVIMSLVPWSQLNANTSPFVLVLAKIGIPGGAGLINFVVITAAASSCNSGLFSTGRMLFSLARSGQAPKAFGAVSRGNVPAAGVTASAALMLIGVALNYTIPERVFVYVTSISLVGSLWTWIIIVISHLGYRKAVAAGRLREGGFRMPGSPYSNWFVVTFLILVAMLLSLDEGTRVALYVAPLWFALLAVGYQVSRRAQLARG</sequence>
<dbReference type="AlphaFoldDB" id="A0A1I4CNX0"/>
<dbReference type="PANTHER" id="PTHR43495">
    <property type="entry name" value="GABA PERMEASE"/>
    <property type="match status" value="1"/>
</dbReference>
<feature type="transmembrane region" description="Helical" evidence="8">
    <location>
        <begin position="279"/>
        <end position="298"/>
    </location>
</feature>
<keyword evidence="5" id="KW-0029">Amino-acid transport</keyword>
<feature type="transmembrane region" description="Helical" evidence="8">
    <location>
        <begin position="318"/>
        <end position="345"/>
    </location>
</feature>
<feature type="domain" description="Amino acid permease/ SLC12A" evidence="9">
    <location>
        <begin position="50"/>
        <end position="485"/>
    </location>
</feature>
<evidence type="ECO:0000256" key="6">
    <source>
        <dbReference type="ARBA" id="ARBA00022989"/>
    </source>
</evidence>
<feature type="transmembrane region" description="Helical" evidence="8">
    <location>
        <begin position="438"/>
        <end position="456"/>
    </location>
</feature>
<dbReference type="EMBL" id="FOSN01000024">
    <property type="protein sequence ID" value="SFK81766.1"/>
    <property type="molecule type" value="Genomic_DNA"/>
</dbReference>
<evidence type="ECO:0000256" key="4">
    <source>
        <dbReference type="ARBA" id="ARBA00022692"/>
    </source>
</evidence>
<feature type="transmembrane region" description="Helical" evidence="8">
    <location>
        <begin position="188"/>
        <end position="208"/>
    </location>
</feature>
<gene>
    <name evidence="10" type="ORF">SAMN05444581_12417</name>
</gene>
<feature type="transmembrane region" description="Helical" evidence="8">
    <location>
        <begin position="391"/>
        <end position="417"/>
    </location>
</feature>
<feature type="transmembrane region" description="Helical" evidence="8">
    <location>
        <begin position="228"/>
        <end position="247"/>
    </location>
</feature>
<dbReference type="Pfam" id="PF00324">
    <property type="entry name" value="AA_permease"/>
    <property type="match status" value="1"/>
</dbReference>
<dbReference type="FunFam" id="1.20.1740.10:FF:000001">
    <property type="entry name" value="Amino acid permease"/>
    <property type="match status" value="1"/>
</dbReference>
<keyword evidence="2" id="KW-0813">Transport</keyword>
<evidence type="ECO:0000256" key="7">
    <source>
        <dbReference type="ARBA" id="ARBA00023136"/>
    </source>
</evidence>
<reference evidence="10 11" key="1">
    <citation type="submission" date="2016-10" db="EMBL/GenBank/DDBJ databases">
        <authorList>
            <person name="de Groot N.N."/>
        </authorList>
    </citation>
    <scope>NUCLEOTIDE SEQUENCE [LARGE SCALE GENOMIC DNA]</scope>
    <source>
        <strain evidence="10 11">NE2</strain>
    </source>
</reference>
<dbReference type="GO" id="GO:0006865">
    <property type="term" value="P:amino acid transport"/>
    <property type="evidence" value="ECO:0007669"/>
    <property type="project" value="UniProtKB-KW"/>
</dbReference>
<feature type="transmembrane region" description="Helical" evidence="8">
    <location>
        <begin position="53"/>
        <end position="72"/>
    </location>
</feature>
<dbReference type="GO" id="GO:0005886">
    <property type="term" value="C:plasma membrane"/>
    <property type="evidence" value="ECO:0007669"/>
    <property type="project" value="UniProtKB-SubCell"/>
</dbReference>
<evidence type="ECO:0000256" key="8">
    <source>
        <dbReference type="SAM" id="Phobius"/>
    </source>
</evidence>
<dbReference type="Gene3D" id="1.20.1740.10">
    <property type="entry name" value="Amino acid/polyamine transporter I"/>
    <property type="match status" value="1"/>
</dbReference>
<keyword evidence="11" id="KW-1185">Reference proteome</keyword>
<evidence type="ECO:0000259" key="9">
    <source>
        <dbReference type="Pfam" id="PF00324"/>
    </source>
</evidence>
<dbReference type="PROSITE" id="PS00218">
    <property type="entry name" value="AMINO_ACID_PERMEASE_1"/>
    <property type="match status" value="1"/>
</dbReference>
<feature type="transmembrane region" description="Helical" evidence="8">
    <location>
        <begin position="462"/>
        <end position="480"/>
    </location>
</feature>
<keyword evidence="6 8" id="KW-1133">Transmembrane helix</keyword>
<dbReference type="InterPro" id="IPR004841">
    <property type="entry name" value="AA-permease/SLC12A_dom"/>
</dbReference>
<name>A0A1I4CNX0_9HYPH</name>
<dbReference type="PIRSF" id="PIRSF006060">
    <property type="entry name" value="AA_transporter"/>
    <property type="match status" value="1"/>
</dbReference>
<evidence type="ECO:0000256" key="5">
    <source>
        <dbReference type="ARBA" id="ARBA00022970"/>
    </source>
</evidence>
<feature type="transmembrane region" description="Helical" evidence="8">
    <location>
        <begin position="365"/>
        <end position="385"/>
    </location>
</feature>
<comment type="subcellular location">
    <subcellularLocation>
        <location evidence="1">Cell membrane</location>
        <topology evidence="1">Multi-pass membrane protein</topology>
    </subcellularLocation>
</comment>
<organism evidence="10 11">
    <name type="scientific">Methylocapsa palsarum</name>
    <dbReference type="NCBI Taxonomy" id="1612308"/>
    <lineage>
        <taxon>Bacteria</taxon>
        <taxon>Pseudomonadati</taxon>
        <taxon>Pseudomonadota</taxon>
        <taxon>Alphaproteobacteria</taxon>
        <taxon>Hyphomicrobiales</taxon>
        <taxon>Beijerinckiaceae</taxon>
        <taxon>Methylocapsa</taxon>
    </lineage>
</organism>
<evidence type="ECO:0000256" key="2">
    <source>
        <dbReference type="ARBA" id="ARBA00022448"/>
    </source>
</evidence>
<evidence type="ECO:0000313" key="11">
    <source>
        <dbReference type="Proteomes" id="UP000198755"/>
    </source>
</evidence>
<protein>
    <submittedName>
        <fullName evidence="10">Amino acid transporter, AAT family/D-serine/D-alanine/glycine transporter</fullName>
    </submittedName>
</protein>
<evidence type="ECO:0000256" key="1">
    <source>
        <dbReference type="ARBA" id="ARBA00004651"/>
    </source>
</evidence>
<dbReference type="PANTHER" id="PTHR43495:SF6">
    <property type="entry name" value="THREONINE_SERINE TRANSPORTER YBXG-RELATED"/>
    <property type="match status" value="1"/>
</dbReference>
<keyword evidence="7 8" id="KW-0472">Membrane</keyword>
<dbReference type="STRING" id="1612308.SAMN05444581_12417"/>
<keyword evidence="4 8" id="KW-0812">Transmembrane</keyword>
<feature type="transmembrane region" description="Helical" evidence="8">
    <location>
        <begin position="78"/>
        <end position="97"/>
    </location>
</feature>
<feature type="transmembrane region" description="Helical" evidence="8">
    <location>
        <begin position="131"/>
        <end position="153"/>
    </location>
</feature>
<dbReference type="GO" id="GO:0055085">
    <property type="term" value="P:transmembrane transport"/>
    <property type="evidence" value="ECO:0007669"/>
    <property type="project" value="InterPro"/>
</dbReference>
<evidence type="ECO:0000313" key="10">
    <source>
        <dbReference type="EMBL" id="SFK81766.1"/>
    </source>
</evidence>
<feature type="transmembrane region" description="Helical" evidence="8">
    <location>
        <begin position="159"/>
        <end position="176"/>
    </location>
</feature>